<organism evidence="1 2">
    <name type="scientific">Nannocystis pusilla</name>
    <dbReference type="NCBI Taxonomy" id="889268"/>
    <lineage>
        <taxon>Bacteria</taxon>
        <taxon>Pseudomonadati</taxon>
        <taxon>Myxococcota</taxon>
        <taxon>Polyangia</taxon>
        <taxon>Nannocystales</taxon>
        <taxon>Nannocystaceae</taxon>
        <taxon>Nannocystis</taxon>
    </lineage>
</organism>
<accession>A0ABS7TY82</accession>
<dbReference type="Proteomes" id="UP001139031">
    <property type="component" value="Unassembled WGS sequence"/>
</dbReference>
<comment type="caution">
    <text evidence="1">The sequence shown here is derived from an EMBL/GenBank/DDBJ whole genome shotgun (WGS) entry which is preliminary data.</text>
</comment>
<evidence type="ECO:0000313" key="2">
    <source>
        <dbReference type="Proteomes" id="UP001139031"/>
    </source>
</evidence>
<proteinExistence type="predicted"/>
<gene>
    <name evidence="1" type="ORF">K7C98_28670</name>
</gene>
<sequence length="350" mass="38587">MQLTALAYIVAVVTDVFDDGASAEAAHERLFDDGYDVDGDLSSARRNGSSSLDEVMPPLTRATATVPPAVVETDADEAASRAADRAEVAKFLPRQCVHGVDEQRPRLTRNEQKRTYAVLAHVVKRLKASDDFLKLLQLVAARESSLQQGLVHRLSPDLEASLAAWRKTANLYEGNPHHAEPDHWQTYGLFGMNSNYFTQVWDNQADPRVLCDAIVDILVYRRAVVRVIRKAGSAIECTDAQGRRFQHTTRATWETVHRAVSGGKLCPSKSENVAAIMGKYFRGRAAKFGLDPDKPVTTKMLGVEPTRALDGTTWADQEAVVMGLWAELEAEWAVHPIDADEPVKIARKGS</sequence>
<reference evidence="1" key="1">
    <citation type="submission" date="2021-08" db="EMBL/GenBank/DDBJ databases">
        <authorList>
            <person name="Stevens D.C."/>
        </authorList>
    </citation>
    <scope>NUCLEOTIDE SEQUENCE</scope>
    <source>
        <strain evidence="1">DSM 53165</strain>
    </source>
</reference>
<name>A0ABS7TY82_9BACT</name>
<protein>
    <submittedName>
        <fullName evidence="1">Uncharacterized protein</fullName>
    </submittedName>
</protein>
<evidence type="ECO:0000313" key="1">
    <source>
        <dbReference type="EMBL" id="MBZ5713227.1"/>
    </source>
</evidence>
<dbReference type="RefSeq" id="WP_224194972.1">
    <property type="nucleotide sequence ID" value="NZ_JAIRAU010000040.1"/>
</dbReference>
<dbReference type="EMBL" id="JAIRAU010000040">
    <property type="protein sequence ID" value="MBZ5713227.1"/>
    <property type="molecule type" value="Genomic_DNA"/>
</dbReference>
<keyword evidence="2" id="KW-1185">Reference proteome</keyword>